<dbReference type="EMBL" id="HACA01017509">
    <property type="protein sequence ID" value="CDW34870.1"/>
    <property type="molecule type" value="Transcribed_RNA"/>
</dbReference>
<reference evidence="1" key="1">
    <citation type="submission" date="2014-05" db="EMBL/GenBank/DDBJ databases">
        <authorList>
            <person name="Chronopoulou M."/>
        </authorList>
    </citation>
    <scope>NUCLEOTIDE SEQUENCE</scope>
    <source>
        <tissue evidence="1">Whole organism</tissue>
    </source>
</reference>
<proteinExistence type="predicted"/>
<accession>A0A0K2U9Z8</accession>
<dbReference type="AlphaFoldDB" id="A0A0K2U9Z8"/>
<name>A0A0K2U9Z8_LEPSM</name>
<organism evidence="1">
    <name type="scientific">Lepeophtheirus salmonis</name>
    <name type="common">Salmon louse</name>
    <name type="synonym">Caligus salmonis</name>
    <dbReference type="NCBI Taxonomy" id="72036"/>
    <lineage>
        <taxon>Eukaryota</taxon>
        <taxon>Metazoa</taxon>
        <taxon>Ecdysozoa</taxon>
        <taxon>Arthropoda</taxon>
        <taxon>Crustacea</taxon>
        <taxon>Multicrustacea</taxon>
        <taxon>Hexanauplia</taxon>
        <taxon>Copepoda</taxon>
        <taxon>Siphonostomatoida</taxon>
        <taxon>Caligidae</taxon>
        <taxon>Lepeophtheirus</taxon>
    </lineage>
</organism>
<evidence type="ECO:0000313" key="1">
    <source>
        <dbReference type="EMBL" id="CDW34870.1"/>
    </source>
</evidence>
<protein>
    <submittedName>
        <fullName evidence="1">Uncharacterized protein</fullName>
    </submittedName>
</protein>
<sequence>MEDRFLSFHYTIICTFIHICQVTIHK</sequence>